<dbReference type="STRING" id="50990.A0A4Y7PGA8"/>
<reference evidence="1 2" key="1">
    <citation type="submission" date="2018-06" db="EMBL/GenBank/DDBJ databases">
        <title>A transcriptomic atlas of mushroom development highlights an independent origin of complex multicellularity.</title>
        <authorList>
            <consortium name="DOE Joint Genome Institute"/>
            <person name="Krizsan K."/>
            <person name="Almasi E."/>
            <person name="Merenyi Z."/>
            <person name="Sahu N."/>
            <person name="Viragh M."/>
            <person name="Koszo T."/>
            <person name="Mondo S."/>
            <person name="Kiss B."/>
            <person name="Balint B."/>
            <person name="Kues U."/>
            <person name="Barry K."/>
            <person name="Hegedus J.C."/>
            <person name="Henrissat B."/>
            <person name="Johnson J."/>
            <person name="Lipzen A."/>
            <person name="Ohm R."/>
            <person name="Nagy I."/>
            <person name="Pangilinan J."/>
            <person name="Yan J."/>
            <person name="Xiong Y."/>
            <person name="Grigoriev I.V."/>
            <person name="Hibbett D.S."/>
            <person name="Nagy L.G."/>
        </authorList>
    </citation>
    <scope>NUCLEOTIDE SEQUENCE [LARGE SCALE GENOMIC DNA]</scope>
    <source>
        <strain evidence="1 2">SZMC22713</strain>
    </source>
</reference>
<organism evidence="1 2">
    <name type="scientific">Rickenella mellea</name>
    <dbReference type="NCBI Taxonomy" id="50990"/>
    <lineage>
        <taxon>Eukaryota</taxon>
        <taxon>Fungi</taxon>
        <taxon>Dikarya</taxon>
        <taxon>Basidiomycota</taxon>
        <taxon>Agaricomycotina</taxon>
        <taxon>Agaricomycetes</taxon>
        <taxon>Hymenochaetales</taxon>
        <taxon>Rickenellaceae</taxon>
        <taxon>Rickenella</taxon>
    </lineage>
</organism>
<feature type="non-terminal residue" evidence="1">
    <location>
        <position position="1"/>
    </location>
</feature>
<dbReference type="AlphaFoldDB" id="A0A4Y7PGA8"/>
<dbReference type="EMBL" id="ML170371">
    <property type="protein sequence ID" value="TDL14216.1"/>
    <property type="molecule type" value="Genomic_DNA"/>
</dbReference>
<sequence>IQRYYSPLTNRSRFSPERLIMPLRLAARSVFDINEDHFQGPIPQTQTSGGTNAQLIPKPTGEVTRQSRGGYNLEAELGWDRQLYTTIQSHIHSLAGMHLNLSGTFSKQDNAKLLIVYDEAKKQFPRLEKYQDNWVVQDFLRIYLKNASAR</sequence>
<dbReference type="OrthoDB" id="2686745at2759"/>
<dbReference type="VEuPathDB" id="FungiDB:BD410DRAFT_690029"/>
<protein>
    <submittedName>
        <fullName evidence="1">Uncharacterized protein</fullName>
    </submittedName>
</protein>
<dbReference type="Proteomes" id="UP000294933">
    <property type="component" value="Unassembled WGS sequence"/>
</dbReference>
<name>A0A4Y7PGA8_9AGAM</name>
<evidence type="ECO:0000313" key="1">
    <source>
        <dbReference type="EMBL" id="TDL14216.1"/>
    </source>
</evidence>
<keyword evidence="2" id="KW-1185">Reference proteome</keyword>
<proteinExistence type="predicted"/>
<gene>
    <name evidence="1" type="ORF">BD410DRAFT_690029</name>
</gene>
<evidence type="ECO:0000313" key="2">
    <source>
        <dbReference type="Proteomes" id="UP000294933"/>
    </source>
</evidence>
<accession>A0A4Y7PGA8</accession>
<feature type="non-terminal residue" evidence="1">
    <location>
        <position position="150"/>
    </location>
</feature>